<sequence>MPALRTRWLLASACAVVAAPLAALGNASASHLTVEAQGNAVWSRAWATTPPPTPSPTPTDPLACEAPTLRWASGDATWLQQGSSEIQVHYTLGSTYNEALAFWRGEAENYTVVLVSAEGTSTPPRRYDHWGEYAGVQVHAGDVRGSFSEWAPLERTPYPLVVQLRRPDGSVAACSPVFWWAWSGGTGGVSGSAPEGWAKPN</sequence>
<evidence type="ECO:0008006" key="4">
    <source>
        <dbReference type="Google" id="ProtNLM"/>
    </source>
</evidence>
<dbReference type="EMBL" id="SGWX01000001">
    <property type="protein sequence ID" value="RZS62015.1"/>
    <property type="molecule type" value="Genomic_DNA"/>
</dbReference>
<protein>
    <recommendedName>
        <fullName evidence="4">Secreted protein</fullName>
    </recommendedName>
</protein>
<evidence type="ECO:0000313" key="2">
    <source>
        <dbReference type="EMBL" id="RZS62015.1"/>
    </source>
</evidence>
<dbReference type="AlphaFoldDB" id="A0A4Q7M2B7"/>
<dbReference type="RefSeq" id="WP_130415138.1">
    <property type="nucleotide sequence ID" value="NZ_SGWX01000001.1"/>
</dbReference>
<dbReference type="Proteomes" id="UP000293852">
    <property type="component" value="Unassembled WGS sequence"/>
</dbReference>
<keyword evidence="3" id="KW-1185">Reference proteome</keyword>
<evidence type="ECO:0000313" key="3">
    <source>
        <dbReference type="Proteomes" id="UP000293852"/>
    </source>
</evidence>
<gene>
    <name evidence="2" type="ORF">EV386_2332</name>
</gene>
<evidence type="ECO:0000256" key="1">
    <source>
        <dbReference type="SAM" id="SignalP"/>
    </source>
</evidence>
<feature type="chain" id="PRO_5020865307" description="Secreted protein" evidence="1">
    <location>
        <begin position="30"/>
        <end position="201"/>
    </location>
</feature>
<keyword evidence="1" id="KW-0732">Signal</keyword>
<name>A0A4Q7M2B7_9MICO</name>
<reference evidence="2 3" key="1">
    <citation type="submission" date="2019-02" db="EMBL/GenBank/DDBJ databases">
        <title>Sequencing the genomes of 1000 actinobacteria strains.</title>
        <authorList>
            <person name="Klenk H.-P."/>
        </authorList>
    </citation>
    <scope>NUCLEOTIDE SEQUENCE [LARGE SCALE GENOMIC DNA]</scope>
    <source>
        <strain evidence="2 3">DSM 16932</strain>
    </source>
</reference>
<proteinExistence type="predicted"/>
<accession>A0A4Q7M2B7</accession>
<comment type="caution">
    <text evidence="2">The sequence shown here is derived from an EMBL/GenBank/DDBJ whole genome shotgun (WGS) entry which is preliminary data.</text>
</comment>
<feature type="signal peptide" evidence="1">
    <location>
        <begin position="1"/>
        <end position="29"/>
    </location>
</feature>
<organism evidence="2 3">
    <name type="scientific">Xylanimonas ulmi</name>
    <dbReference type="NCBI Taxonomy" id="228973"/>
    <lineage>
        <taxon>Bacteria</taxon>
        <taxon>Bacillati</taxon>
        <taxon>Actinomycetota</taxon>
        <taxon>Actinomycetes</taxon>
        <taxon>Micrococcales</taxon>
        <taxon>Promicromonosporaceae</taxon>
        <taxon>Xylanimonas</taxon>
    </lineage>
</organism>